<feature type="transmembrane region" description="Helical" evidence="1">
    <location>
        <begin position="198"/>
        <end position="219"/>
    </location>
</feature>
<evidence type="ECO:0000313" key="2">
    <source>
        <dbReference type="EMBL" id="KAF2729774.1"/>
    </source>
</evidence>
<dbReference type="AlphaFoldDB" id="A0A9P4QNI7"/>
<organism evidence="2 3">
    <name type="scientific">Polyplosphaeria fusca</name>
    <dbReference type="NCBI Taxonomy" id="682080"/>
    <lineage>
        <taxon>Eukaryota</taxon>
        <taxon>Fungi</taxon>
        <taxon>Dikarya</taxon>
        <taxon>Ascomycota</taxon>
        <taxon>Pezizomycotina</taxon>
        <taxon>Dothideomycetes</taxon>
        <taxon>Pleosporomycetidae</taxon>
        <taxon>Pleosporales</taxon>
        <taxon>Tetraplosphaeriaceae</taxon>
        <taxon>Polyplosphaeria</taxon>
    </lineage>
</organism>
<evidence type="ECO:0000256" key="1">
    <source>
        <dbReference type="SAM" id="Phobius"/>
    </source>
</evidence>
<keyword evidence="1" id="KW-0812">Transmembrane</keyword>
<feature type="transmembrane region" description="Helical" evidence="1">
    <location>
        <begin position="24"/>
        <end position="45"/>
    </location>
</feature>
<gene>
    <name evidence="2" type="ORF">EJ04DRAFT_580379</name>
</gene>
<proteinExistence type="predicted"/>
<protein>
    <submittedName>
        <fullName evidence="2">Uncharacterized protein</fullName>
    </submittedName>
</protein>
<reference evidence="2" key="1">
    <citation type="journal article" date="2020" name="Stud. Mycol.">
        <title>101 Dothideomycetes genomes: a test case for predicting lifestyles and emergence of pathogens.</title>
        <authorList>
            <person name="Haridas S."/>
            <person name="Albert R."/>
            <person name="Binder M."/>
            <person name="Bloem J."/>
            <person name="Labutti K."/>
            <person name="Salamov A."/>
            <person name="Andreopoulos B."/>
            <person name="Baker S."/>
            <person name="Barry K."/>
            <person name="Bills G."/>
            <person name="Bluhm B."/>
            <person name="Cannon C."/>
            <person name="Castanera R."/>
            <person name="Culley D."/>
            <person name="Daum C."/>
            <person name="Ezra D."/>
            <person name="Gonzalez J."/>
            <person name="Henrissat B."/>
            <person name="Kuo A."/>
            <person name="Liang C."/>
            <person name="Lipzen A."/>
            <person name="Lutzoni F."/>
            <person name="Magnuson J."/>
            <person name="Mondo S."/>
            <person name="Nolan M."/>
            <person name="Ohm R."/>
            <person name="Pangilinan J."/>
            <person name="Park H.-J."/>
            <person name="Ramirez L."/>
            <person name="Alfaro M."/>
            <person name="Sun H."/>
            <person name="Tritt A."/>
            <person name="Yoshinaga Y."/>
            <person name="Zwiers L.-H."/>
            <person name="Turgeon B."/>
            <person name="Goodwin S."/>
            <person name="Spatafora J."/>
            <person name="Crous P."/>
            <person name="Grigoriev I."/>
        </authorList>
    </citation>
    <scope>NUCLEOTIDE SEQUENCE</scope>
    <source>
        <strain evidence="2">CBS 125425</strain>
    </source>
</reference>
<comment type="caution">
    <text evidence="2">The sequence shown here is derived from an EMBL/GenBank/DDBJ whole genome shotgun (WGS) entry which is preliminary data.</text>
</comment>
<keyword evidence="3" id="KW-1185">Reference proteome</keyword>
<dbReference type="Proteomes" id="UP000799444">
    <property type="component" value="Unassembled WGS sequence"/>
</dbReference>
<dbReference type="EMBL" id="ML996235">
    <property type="protein sequence ID" value="KAF2729774.1"/>
    <property type="molecule type" value="Genomic_DNA"/>
</dbReference>
<keyword evidence="1" id="KW-0472">Membrane</keyword>
<sequence>MDFLPKQAHDPSTWADELHSVSGFYGPGVVMSWCLMSVSMLYDANQAFKTQADGFQYFKYATIVFSSLWALCDAVWRAIHTDFGPSYAAALYMSDKGFELGVLLYMLHLFPIRREVASMPLERPPDEELADLESRSFRAQAIAAIEEYKIYPCLGMVRVWVWIRALANGHTVYNVKAQNPQGVHIGWQPLLADYWKPVVASLCLVLAHFVSVLTGWGWWSWGLPVGILSLFAAMHSGLFGTSTPLRSTSLQITETDQLSALVSTMLVLVVQYGRAIPVVRKGLQKMRDWLSAELHRPEQQN</sequence>
<evidence type="ECO:0000313" key="3">
    <source>
        <dbReference type="Proteomes" id="UP000799444"/>
    </source>
</evidence>
<accession>A0A9P4QNI7</accession>
<keyword evidence="1" id="KW-1133">Transmembrane helix</keyword>
<name>A0A9P4QNI7_9PLEO</name>
<dbReference type="OrthoDB" id="5380356at2759"/>